<feature type="transmembrane region" description="Helical" evidence="2">
    <location>
        <begin position="53"/>
        <end position="72"/>
    </location>
</feature>
<protein>
    <recommendedName>
        <fullName evidence="5">DUF4175 domain-containing protein</fullName>
    </recommendedName>
</protein>
<dbReference type="eggNOG" id="COG1196">
    <property type="taxonomic scope" value="Bacteria"/>
</dbReference>
<feature type="compositionally biased region" description="Basic and acidic residues" evidence="1">
    <location>
        <begin position="873"/>
        <end position="891"/>
    </location>
</feature>
<feature type="transmembrane region" description="Helical" evidence="2">
    <location>
        <begin position="145"/>
        <end position="165"/>
    </location>
</feature>
<dbReference type="EMBL" id="CP003969">
    <property type="protein sequence ID" value="AGP42173.1"/>
    <property type="molecule type" value="Genomic_DNA"/>
</dbReference>
<evidence type="ECO:0000313" key="3">
    <source>
        <dbReference type="EMBL" id="AGP42173.1"/>
    </source>
</evidence>
<feature type="compositionally biased region" description="Basic and acidic residues" evidence="1">
    <location>
        <begin position="649"/>
        <end position="673"/>
    </location>
</feature>
<feature type="compositionally biased region" description="Basic and acidic residues" evidence="1">
    <location>
        <begin position="824"/>
        <end position="862"/>
    </location>
</feature>
<feature type="compositionally biased region" description="Basic and acidic residues" evidence="1">
    <location>
        <begin position="938"/>
        <end position="953"/>
    </location>
</feature>
<feature type="region of interest" description="Disordered" evidence="1">
    <location>
        <begin position="622"/>
        <end position="787"/>
    </location>
</feature>
<keyword evidence="2" id="KW-0472">Membrane</keyword>
<feature type="compositionally biased region" description="Basic and acidic residues" evidence="1">
    <location>
        <begin position="901"/>
        <end position="929"/>
    </location>
</feature>
<dbReference type="OrthoDB" id="222071at2"/>
<feature type="compositionally biased region" description="Gly residues" evidence="1">
    <location>
        <begin position="628"/>
        <end position="646"/>
    </location>
</feature>
<proteinExistence type="predicted"/>
<evidence type="ECO:0000256" key="1">
    <source>
        <dbReference type="SAM" id="MobiDB-lite"/>
    </source>
</evidence>
<feature type="region of interest" description="Disordered" evidence="1">
    <location>
        <begin position="805"/>
        <end position="953"/>
    </location>
</feature>
<dbReference type="HOGENOM" id="CLU_309250_0_0_7"/>
<name>S4YH14_SORCE</name>
<dbReference type="PATRIC" id="fig|1254432.3.peg.11573"/>
<sequence length="953" mass="101535">MDNEAPALSIARLRSIWDAEVDPSARRALTAAAFAGLFGAAHVARVGSPLARGLAGAGLALLLAAIVARVVLARRRRGDARRTVREIVGRTDEALGAATLRALSLVDRAAADDRVGSPELAGLHLRRLLGRASRARILARAQRSAARWASAGLGLGLAALAAAAIDPPRVVEGLDVLAARGGEAPLDLLWLEEVEMTATPPEYLHEGAEVLLPFATTMQPRGTVITVRGRPVRAGRALVLTDGGAEVPFVDDGKGGVIAHYTLGDSTTLQAAARFGQVRVRQADAQRVVSIPDDAPRVTLEGAPRTVRLLDEPSIPLRYEITDDHGLREVDLVLRAGAKEERRVLSRPAGDAKIDRGGYELKARDPFFRRTYVPIEVRIEARDNDPIEGPKWGRSEAIVVIPPQVGEPEARRYAALAKARDALTDLLADRIGQKTPEAGGAAAHAAHETEAQATAKAEVERALSADYGGLRVRGRVASLARGQLARLDEALAAERKSTTRAAHQKLLDETEGVLLAFDAGLRGLGVRDARAVAQRLADVADEAAAAAELLRGGGDREGGEVRLEAAVTVLGGGGAELRKLGELGLDLGEIVASDLRRVARARGAGDWAHAELAARDLAARLRRPDPSFGGGGRGGVESGAPRGGPDPGEASRADESVAQSERELEDLARDHAAETNAVAEELMRASRPEDVAALREEAKRRAEAIREAVQELPRPGGAPGSAESAAAAGREQAEAMAGALEQGRLEEAVESGQGAARSLGEAKRLGAQGGGFFPEERAGREAGEAQQGLARELAWAEEALRQLRQAASERAREGLARSSQREGSLADRARELRRRGEQGDGRMPEEMLERLEEAEQAMRDAQRALSEGEGEQGNERQRDAQRLLEMSRSDDQSQDGDAESEGNRDMARKADIPDKDKHKGPEEFRRRVLEGLGSASEPRLREAVKRYAEGLLK</sequence>
<dbReference type="STRING" id="1254432.SCE1572_51350"/>
<evidence type="ECO:0000256" key="2">
    <source>
        <dbReference type="SAM" id="Phobius"/>
    </source>
</evidence>
<feature type="compositionally biased region" description="Low complexity" evidence="1">
    <location>
        <begin position="720"/>
        <end position="739"/>
    </location>
</feature>
<dbReference type="Proteomes" id="UP000014803">
    <property type="component" value="Chromosome"/>
</dbReference>
<organism evidence="3 4">
    <name type="scientific">Sorangium cellulosum So0157-2</name>
    <dbReference type="NCBI Taxonomy" id="1254432"/>
    <lineage>
        <taxon>Bacteria</taxon>
        <taxon>Pseudomonadati</taxon>
        <taxon>Myxococcota</taxon>
        <taxon>Polyangia</taxon>
        <taxon>Polyangiales</taxon>
        <taxon>Polyangiaceae</taxon>
        <taxon>Sorangium</taxon>
    </lineage>
</organism>
<feature type="compositionally biased region" description="Basic and acidic residues" evidence="1">
    <location>
        <begin position="774"/>
        <end position="783"/>
    </location>
</feature>
<dbReference type="Pfam" id="PF13779">
    <property type="entry name" value="DUF4175"/>
    <property type="match status" value="1"/>
</dbReference>
<keyword evidence="2" id="KW-0812">Transmembrane</keyword>
<reference evidence="3 4" key="1">
    <citation type="journal article" date="2013" name="Sci. Rep.">
        <title>Extraordinary expansion of a Sorangium cellulosum genome from an alkaline milieu.</title>
        <authorList>
            <person name="Han K."/>
            <person name="Li Z.F."/>
            <person name="Peng R."/>
            <person name="Zhu L.P."/>
            <person name="Zhou T."/>
            <person name="Wang L.G."/>
            <person name="Li S.G."/>
            <person name="Zhang X.B."/>
            <person name="Hu W."/>
            <person name="Wu Z.H."/>
            <person name="Qin N."/>
            <person name="Li Y.Z."/>
        </authorList>
    </citation>
    <scope>NUCLEOTIDE SEQUENCE [LARGE SCALE GENOMIC DNA]</scope>
    <source>
        <strain evidence="3 4">So0157-2</strain>
    </source>
</reference>
<dbReference type="InterPro" id="IPR012683">
    <property type="entry name" value="CHP02302_TM"/>
</dbReference>
<dbReference type="AlphaFoldDB" id="S4YH14"/>
<feature type="compositionally biased region" description="Basic and acidic residues" evidence="1">
    <location>
        <begin position="681"/>
        <end position="709"/>
    </location>
</feature>
<dbReference type="RefSeq" id="WP_020742092.1">
    <property type="nucleotide sequence ID" value="NC_021658.1"/>
</dbReference>
<dbReference type="KEGG" id="scu:SCE1572_51350"/>
<gene>
    <name evidence="3" type="ORF">SCE1572_51350</name>
</gene>
<evidence type="ECO:0000313" key="4">
    <source>
        <dbReference type="Proteomes" id="UP000014803"/>
    </source>
</evidence>
<keyword evidence="2" id="KW-1133">Transmembrane helix</keyword>
<accession>S4YH14</accession>
<evidence type="ECO:0008006" key="5">
    <source>
        <dbReference type="Google" id="ProtNLM"/>
    </source>
</evidence>